<dbReference type="RefSeq" id="WP_183372788.1">
    <property type="nucleotide sequence ID" value="NZ_BAABHL010000001.1"/>
</dbReference>
<dbReference type="AlphaFoldDB" id="A0A840FET3"/>
<sequence length="67" mass="6718">MVRDRLIYGILAAIVGVIVGVGGVFLGGALASENKPSTDVNSFNGQDGFVQGSVEYGTRGGSGADNS</sequence>
<dbReference type="EMBL" id="JACIFP010000001">
    <property type="protein sequence ID" value="MBB4137957.1"/>
    <property type="molecule type" value="Genomic_DNA"/>
</dbReference>
<name>A0A840FET3_9ACTN</name>
<organism evidence="2 3">
    <name type="scientific">Gordonia humi</name>
    <dbReference type="NCBI Taxonomy" id="686429"/>
    <lineage>
        <taxon>Bacteria</taxon>
        <taxon>Bacillati</taxon>
        <taxon>Actinomycetota</taxon>
        <taxon>Actinomycetes</taxon>
        <taxon>Mycobacteriales</taxon>
        <taxon>Gordoniaceae</taxon>
        <taxon>Gordonia</taxon>
    </lineage>
</organism>
<proteinExistence type="predicted"/>
<evidence type="ECO:0000313" key="3">
    <source>
        <dbReference type="Proteomes" id="UP000551501"/>
    </source>
</evidence>
<evidence type="ECO:0000313" key="2">
    <source>
        <dbReference type="EMBL" id="MBB4137957.1"/>
    </source>
</evidence>
<keyword evidence="1" id="KW-0472">Membrane</keyword>
<accession>A0A840FET3</accession>
<protein>
    <recommendedName>
        <fullName evidence="4">DUF2613 family protein</fullName>
    </recommendedName>
</protein>
<keyword evidence="1" id="KW-0812">Transmembrane</keyword>
<reference evidence="2 3" key="1">
    <citation type="submission" date="2020-08" db="EMBL/GenBank/DDBJ databases">
        <title>Sequencing the genomes of 1000 actinobacteria strains.</title>
        <authorList>
            <person name="Klenk H.-P."/>
        </authorList>
    </citation>
    <scope>NUCLEOTIDE SEQUENCE [LARGE SCALE GENOMIC DNA]</scope>
    <source>
        <strain evidence="2 3">DSM 45298</strain>
    </source>
</reference>
<evidence type="ECO:0000256" key="1">
    <source>
        <dbReference type="SAM" id="Phobius"/>
    </source>
</evidence>
<keyword evidence="3" id="KW-1185">Reference proteome</keyword>
<keyword evidence="1" id="KW-1133">Transmembrane helix</keyword>
<gene>
    <name evidence="2" type="ORF">BKA16_004509</name>
</gene>
<evidence type="ECO:0008006" key="4">
    <source>
        <dbReference type="Google" id="ProtNLM"/>
    </source>
</evidence>
<dbReference type="Proteomes" id="UP000551501">
    <property type="component" value="Unassembled WGS sequence"/>
</dbReference>
<feature type="transmembrane region" description="Helical" evidence="1">
    <location>
        <begin position="6"/>
        <end position="31"/>
    </location>
</feature>
<comment type="caution">
    <text evidence="2">The sequence shown here is derived from an EMBL/GenBank/DDBJ whole genome shotgun (WGS) entry which is preliminary data.</text>
</comment>
<dbReference type="InterPro" id="IPR022566">
    <property type="entry name" value="DUF2613"/>
</dbReference>
<dbReference type="Pfam" id="PF11021">
    <property type="entry name" value="DUF2613"/>
    <property type="match status" value="1"/>
</dbReference>